<feature type="domain" description="DUF4142" evidence="2">
    <location>
        <begin position="29"/>
        <end position="162"/>
    </location>
</feature>
<reference evidence="3 4" key="1">
    <citation type="submission" date="2018-05" db="EMBL/GenBank/DDBJ databases">
        <title>Genomic Encyclopedia of Archaeal and Bacterial Type Strains, Phase II (KMG-II): from individual species to whole genera.</title>
        <authorList>
            <person name="Goeker M."/>
        </authorList>
    </citation>
    <scope>NUCLEOTIDE SEQUENCE [LARGE SCALE GENOMIC DNA]</scope>
    <source>
        <strain evidence="3 4">DSM 19975</strain>
    </source>
</reference>
<dbReference type="InterPro" id="IPR012347">
    <property type="entry name" value="Ferritin-like"/>
</dbReference>
<evidence type="ECO:0000313" key="4">
    <source>
        <dbReference type="Proteomes" id="UP000245678"/>
    </source>
</evidence>
<feature type="signal peptide" evidence="1">
    <location>
        <begin position="1"/>
        <end position="19"/>
    </location>
</feature>
<dbReference type="AlphaFoldDB" id="A0A316H8K3"/>
<keyword evidence="1" id="KW-0732">Signal</keyword>
<evidence type="ECO:0000313" key="3">
    <source>
        <dbReference type="EMBL" id="PWK77469.1"/>
    </source>
</evidence>
<protein>
    <submittedName>
        <fullName evidence="3">Putative membrane protein</fullName>
    </submittedName>
</protein>
<dbReference type="RefSeq" id="WP_109608807.1">
    <property type="nucleotide sequence ID" value="NZ_QGHA01000005.1"/>
</dbReference>
<gene>
    <name evidence="3" type="ORF">LX99_03282</name>
</gene>
<evidence type="ECO:0000259" key="2">
    <source>
        <dbReference type="Pfam" id="PF13628"/>
    </source>
</evidence>
<organism evidence="3 4">
    <name type="scientific">Mucilaginibacter oryzae</name>
    <dbReference type="NCBI Taxonomy" id="468058"/>
    <lineage>
        <taxon>Bacteria</taxon>
        <taxon>Pseudomonadati</taxon>
        <taxon>Bacteroidota</taxon>
        <taxon>Sphingobacteriia</taxon>
        <taxon>Sphingobacteriales</taxon>
        <taxon>Sphingobacteriaceae</taxon>
        <taxon>Mucilaginibacter</taxon>
    </lineage>
</organism>
<dbReference type="InterPro" id="IPR025419">
    <property type="entry name" value="DUF4142"/>
</dbReference>
<accession>A0A316H8K3</accession>
<dbReference type="Pfam" id="PF13628">
    <property type="entry name" value="DUF4142"/>
    <property type="match status" value="1"/>
</dbReference>
<sequence>MKKAIFISLLCIGGFTAHAQIPQPDPDTTAQHFLIVASIGNLQEASAGKLAIQKAQLTDVRSFGQMMVKGHTQAQQQLLQLAKKNGYNLPQAATGGIQPDLNLKKAGADFDRLYVHGMLAGHNNTVQTFENYAINGKDPAVKAFAQQMLPTLKAHLAAVKALDEKVKDQVAK</sequence>
<name>A0A316H8K3_9SPHI</name>
<feature type="chain" id="PRO_5016393767" evidence="1">
    <location>
        <begin position="20"/>
        <end position="172"/>
    </location>
</feature>
<dbReference type="PANTHER" id="PTHR38593:SF1">
    <property type="entry name" value="BLR2558 PROTEIN"/>
    <property type="match status" value="1"/>
</dbReference>
<keyword evidence="4" id="KW-1185">Reference proteome</keyword>
<dbReference type="PANTHER" id="PTHR38593">
    <property type="entry name" value="BLR2558 PROTEIN"/>
    <property type="match status" value="1"/>
</dbReference>
<dbReference type="Proteomes" id="UP000245678">
    <property type="component" value="Unassembled WGS sequence"/>
</dbReference>
<dbReference type="EMBL" id="QGHA01000005">
    <property type="protein sequence ID" value="PWK77469.1"/>
    <property type="molecule type" value="Genomic_DNA"/>
</dbReference>
<proteinExistence type="predicted"/>
<evidence type="ECO:0000256" key="1">
    <source>
        <dbReference type="SAM" id="SignalP"/>
    </source>
</evidence>
<dbReference type="Gene3D" id="1.20.1260.10">
    <property type="match status" value="1"/>
</dbReference>
<comment type="caution">
    <text evidence="3">The sequence shown here is derived from an EMBL/GenBank/DDBJ whole genome shotgun (WGS) entry which is preliminary data.</text>
</comment>